<gene>
    <name evidence="1" type="ORF">N0F65_005219</name>
</gene>
<dbReference type="Proteomes" id="UP001146120">
    <property type="component" value="Unassembled WGS sequence"/>
</dbReference>
<organism evidence="1 2">
    <name type="scientific">Lagenidium giganteum</name>
    <dbReference type="NCBI Taxonomy" id="4803"/>
    <lineage>
        <taxon>Eukaryota</taxon>
        <taxon>Sar</taxon>
        <taxon>Stramenopiles</taxon>
        <taxon>Oomycota</taxon>
        <taxon>Peronosporomycetes</taxon>
        <taxon>Pythiales</taxon>
        <taxon>Pythiaceae</taxon>
    </lineage>
</organism>
<protein>
    <submittedName>
        <fullName evidence="1">Uncharacterized protein</fullName>
    </submittedName>
</protein>
<comment type="caution">
    <text evidence="1">The sequence shown here is derived from an EMBL/GenBank/DDBJ whole genome shotgun (WGS) entry which is preliminary data.</text>
</comment>
<accession>A0AAV2YKL0</accession>
<reference evidence="1" key="2">
    <citation type="journal article" date="2023" name="Microbiol Resour">
        <title>Decontamination and Annotation of the Draft Genome Sequence of the Oomycete Lagenidium giganteum ARSEF 373.</title>
        <authorList>
            <person name="Morgan W.R."/>
            <person name="Tartar A."/>
        </authorList>
    </citation>
    <scope>NUCLEOTIDE SEQUENCE</scope>
    <source>
        <strain evidence="1">ARSEF 373</strain>
    </source>
</reference>
<evidence type="ECO:0000313" key="2">
    <source>
        <dbReference type="Proteomes" id="UP001146120"/>
    </source>
</evidence>
<proteinExistence type="predicted"/>
<reference evidence="1" key="1">
    <citation type="submission" date="2022-11" db="EMBL/GenBank/DDBJ databases">
        <authorList>
            <person name="Morgan W.R."/>
            <person name="Tartar A."/>
        </authorList>
    </citation>
    <scope>NUCLEOTIDE SEQUENCE</scope>
    <source>
        <strain evidence="1">ARSEF 373</strain>
    </source>
</reference>
<dbReference type="EMBL" id="DAKRPA010000200">
    <property type="protein sequence ID" value="DAZ95527.1"/>
    <property type="molecule type" value="Genomic_DNA"/>
</dbReference>
<name>A0AAV2YKL0_9STRA</name>
<keyword evidence="2" id="KW-1185">Reference proteome</keyword>
<sequence length="22" mass="2415">MLKVMQLAQGIISGRRAGVLWS</sequence>
<evidence type="ECO:0000313" key="1">
    <source>
        <dbReference type="EMBL" id="DAZ95527.1"/>
    </source>
</evidence>
<dbReference type="AlphaFoldDB" id="A0AAV2YKL0"/>